<evidence type="ECO:0000313" key="2">
    <source>
        <dbReference type="EMBL" id="MFM0522379.1"/>
    </source>
</evidence>
<evidence type="ECO:0000313" key="3">
    <source>
        <dbReference type="Proteomes" id="UP001629462"/>
    </source>
</evidence>
<comment type="caution">
    <text evidence="2">The sequence shown here is derived from an EMBL/GenBank/DDBJ whole genome shotgun (WGS) entry which is preliminary data.</text>
</comment>
<name>A0ABW9CV82_9BURK</name>
<dbReference type="RefSeq" id="WP_250485335.1">
    <property type="nucleotide sequence ID" value="NZ_JAQQDB010000051.1"/>
</dbReference>
<organism evidence="2 3">
    <name type="scientific">Caballeronia jiangsuensis</name>
    <dbReference type="NCBI Taxonomy" id="1458357"/>
    <lineage>
        <taxon>Bacteria</taxon>
        <taxon>Pseudomonadati</taxon>
        <taxon>Pseudomonadota</taxon>
        <taxon>Betaproteobacteria</taxon>
        <taxon>Burkholderiales</taxon>
        <taxon>Burkholderiaceae</taxon>
        <taxon>Caballeronia</taxon>
    </lineage>
</organism>
<dbReference type="Pfam" id="PF03756">
    <property type="entry name" value="AfsA"/>
    <property type="match status" value="2"/>
</dbReference>
<keyword evidence="3" id="KW-1185">Reference proteome</keyword>
<sequence>MTSFVEKRLDFERTLPISLVHKPSNDLVMLTDYVALSRTETLLGAQVSRSHGLYQESILASKGYDIAALVEICRQACFVVAHTQFGLSLEENRYQFLFRELESHIEDEALRVTHPIGQPIRIVVRSSVEKELRTEGRTSGLTWRYDLSDLNEGKIATVRIQQSFVDRVRWKQIRREMCDDRGMAFQSPIEIPAEGEIGPAEVARWNPQNVTLLQVSESAGSFHALARFDPRHPVLFDRPTADHIFAMMQLESCRQLALYTVARTLRIDAFALAVSSCNAVFMSMCEVNLPVRLRATLSVDHVKSGRTNVDIQLEQQSRIVSRFKLDVQVAS</sequence>
<evidence type="ECO:0000259" key="1">
    <source>
        <dbReference type="Pfam" id="PF03756"/>
    </source>
</evidence>
<protein>
    <submittedName>
        <fullName evidence="2">AfsA-related hotdog domain-containing protein</fullName>
    </submittedName>
</protein>
<dbReference type="InterPro" id="IPR005509">
    <property type="entry name" value="AfsA_hotdog_dom"/>
</dbReference>
<dbReference type="Proteomes" id="UP001629462">
    <property type="component" value="Unassembled WGS sequence"/>
</dbReference>
<accession>A0ABW9CV82</accession>
<dbReference type="EMBL" id="JAQQDB010000051">
    <property type="protein sequence ID" value="MFM0522379.1"/>
    <property type="molecule type" value="Genomic_DNA"/>
</dbReference>
<gene>
    <name evidence="2" type="ORF">PQR08_33690</name>
</gene>
<feature type="domain" description="A-factor biosynthesis hotdog" evidence="1">
    <location>
        <begin position="202"/>
        <end position="325"/>
    </location>
</feature>
<reference evidence="2 3" key="1">
    <citation type="journal article" date="2024" name="Chem. Sci.">
        <title>Discovery of megapolipeptins by genome mining of a Burkholderiales bacteria collection.</title>
        <authorList>
            <person name="Paulo B.S."/>
            <person name="Recchia M.J.J."/>
            <person name="Lee S."/>
            <person name="Fergusson C.H."/>
            <person name="Romanowski S.B."/>
            <person name="Hernandez A."/>
            <person name="Krull N."/>
            <person name="Liu D.Y."/>
            <person name="Cavanagh H."/>
            <person name="Bos A."/>
            <person name="Gray C.A."/>
            <person name="Murphy B.T."/>
            <person name="Linington R.G."/>
            <person name="Eustaquio A.S."/>
        </authorList>
    </citation>
    <scope>NUCLEOTIDE SEQUENCE [LARGE SCALE GENOMIC DNA]</scope>
    <source>
        <strain evidence="2 3">RL17-374-BIF-D</strain>
    </source>
</reference>
<proteinExistence type="predicted"/>
<feature type="domain" description="A-factor biosynthesis hotdog" evidence="1">
    <location>
        <begin position="19"/>
        <end position="146"/>
    </location>
</feature>